<dbReference type="RefSeq" id="XP_018138722.1">
    <property type="nucleotide sequence ID" value="XM_018281688.1"/>
</dbReference>
<dbReference type="GO" id="GO:0005829">
    <property type="term" value="C:cytosol"/>
    <property type="evidence" value="ECO:0007669"/>
    <property type="project" value="TreeGrafter"/>
</dbReference>
<dbReference type="SUPFAM" id="SSF56112">
    <property type="entry name" value="Protein kinase-like (PK-like)"/>
    <property type="match status" value="1"/>
</dbReference>
<reference evidence="12 13" key="1">
    <citation type="journal article" date="2016" name="PLoS Pathog.">
        <title>Biosynthesis of antibiotic leucinostatins in bio-control fungus Purpureocillium lilacinum and their inhibition on phytophthora revealed by genome mining.</title>
        <authorList>
            <person name="Wang G."/>
            <person name="Liu Z."/>
            <person name="Lin R."/>
            <person name="Li E."/>
            <person name="Mao Z."/>
            <person name="Ling J."/>
            <person name="Yang Y."/>
            <person name="Yin W.B."/>
            <person name="Xie B."/>
        </authorList>
    </citation>
    <scope>NUCLEOTIDE SEQUENCE [LARGE SCALE GENOMIC DNA]</scope>
    <source>
        <strain evidence="12">170</strain>
    </source>
</reference>
<dbReference type="GO" id="GO:0005524">
    <property type="term" value="F:ATP binding"/>
    <property type="evidence" value="ECO:0007669"/>
    <property type="project" value="UniProtKB-UniRule"/>
</dbReference>
<feature type="domain" description="Protein kinase" evidence="11">
    <location>
        <begin position="63"/>
        <end position="318"/>
    </location>
</feature>
<dbReference type="AlphaFoldDB" id="A0A179F6Y2"/>
<dbReference type="GO" id="GO:0030003">
    <property type="term" value="P:intracellular monoatomic cation homeostasis"/>
    <property type="evidence" value="ECO:0007669"/>
    <property type="project" value="TreeGrafter"/>
</dbReference>
<protein>
    <recommendedName>
        <fullName evidence="1">non-specific serine/threonine protein kinase</fullName>
        <ecNumber evidence="1">2.7.11.1</ecNumber>
    </recommendedName>
</protein>
<evidence type="ECO:0000256" key="4">
    <source>
        <dbReference type="ARBA" id="ARBA00022741"/>
    </source>
</evidence>
<evidence type="ECO:0000256" key="7">
    <source>
        <dbReference type="ARBA" id="ARBA00047899"/>
    </source>
</evidence>
<accession>A0A179F6Y2</accession>
<evidence type="ECO:0000256" key="8">
    <source>
        <dbReference type="ARBA" id="ARBA00048679"/>
    </source>
</evidence>
<evidence type="ECO:0000256" key="6">
    <source>
        <dbReference type="ARBA" id="ARBA00022840"/>
    </source>
</evidence>
<evidence type="ECO:0000256" key="9">
    <source>
        <dbReference type="PROSITE-ProRule" id="PRU10141"/>
    </source>
</evidence>
<name>A0A179F6Y2_METCM</name>
<dbReference type="Pfam" id="PF00069">
    <property type="entry name" value="Pkinase"/>
    <property type="match status" value="1"/>
</dbReference>
<dbReference type="InterPro" id="IPR011009">
    <property type="entry name" value="Kinase-like_dom_sf"/>
</dbReference>
<dbReference type="PROSITE" id="PS00107">
    <property type="entry name" value="PROTEIN_KINASE_ATP"/>
    <property type="match status" value="1"/>
</dbReference>
<evidence type="ECO:0000259" key="11">
    <source>
        <dbReference type="PROSITE" id="PS50011"/>
    </source>
</evidence>
<sequence>MPQRRFVMQSTSQGGHEHHLKPKQLGANIIRAWKKLVPGKMMAMATEMEQRPNLFVELVEKYGKCKEVVGSGASGIVYISHKKMTTRTTEQLFAVKELRQRPVEPTDAYAHRLAIGFCISRELRHPNVIQTLDLLKDGEDGFFEVMEFCPGGDLFALVRSAGRLEVQEADCFFKQLMLGVQYIHDMGVTHRDLKPENLLLTTRGRLKISDFGDSTCFRMAWETGVGMVSGIRGSRPYIAPEVYTNDSYDGRAVDVWACGIIYMTMLTGHYHWGAAKRDEDMSYTQYLNDRRQEEGFSPIEALRPCTFSFAAVTSYTAS</sequence>
<dbReference type="Gene3D" id="1.10.510.10">
    <property type="entry name" value="Transferase(Phosphotransferase) domain 1"/>
    <property type="match status" value="1"/>
</dbReference>
<evidence type="ECO:0000256" key="10">
    <source>
        <dbReference type="RuleBase" id="RU000304"/>
    </source>
</evidence>
<dbReference type="GO" id="GO:0004674">
    <property type="term" value="F:protein serine/threonine kinase activity"/>
    <property type="evidence" value="ECO:0007669"/>
    <property type="project" value="UniProtKB-KW"/>
</dbReference>
<dbReference type="EC" id="2.7.11.1" evidence="1"/>
<keyword evidence="3" id="KW-0808">Transferase</keyword>
<evidence type="ECO:0000313" key="12">
    <source>
        <dbReference type="EMBL" id="OAQ60913.1"/>
    </source>
</evidence>
<dbReference type="Proteomes" id="UP000078397">
    <property type="component" value="Unassembled WGS sequence"/>
</dbReference>
<keyword evidence="4 9" id="KW-0547">Nucleotide-binding</keyword>
<comment type="catalytic activity">
    <reaction evidence="7">
        <text>L-threonyl-[protein] + ATP = O-phospho-L-threonyl-[protein] + ADP + H(+)</text>
        <dbReference type="Rhea" id="RHEA:46608"/>
        <dbReference type="Rhea" id="RHEA-COMP:11060"/>
        <dbReference type="Rhea" id="RHEA-COMP:11605"/>
        <dbReference type="ChEBI" id="CHEBI:15378"/>
        <dbReference type="ChEBI" id="CHEBI:30013"/>
        <dbReference type="ChEBI" id="CHEBI:30616"/>
        <dbReference type="ChEBI" id="CHEBI:61977"/>
        <dbReference type="ChEBI" id="CHEBI:456216"/>
        <dbReference type="EC" id="2.7.11.1"/>
    </reaction>
</comment>
<comment type="caution">
    <text evidence="12">The sequence shown here is derived from an EMBL/GenBank/DDBJ whole genome shotgun (WGS) entry which is preliminary data.</text>
</comment>
<keyword evidence="6 9" id="KW-0067">ATP-binding</keyword>
<evidence type="ECO:0000256" key="1">
    <source>
        <dbReference type="ARBA" id="ARBA00012513"/>
    </source>
</evidence>
<keyword evidence="5 12" id="KW-0418">Kinase</keyword>
<evidence type="ECO:0000256" key="2">
    <source>
        <dbReference type="ARBA" id="ARBA00022527"/>
    </source>
</evidence>
<dbReference type="SMART" id="SM00220">
    <property type="entry name" value="S_TKc"/>
    <property type="match status" value="1"/>
</dbReference>
<proteinExistence type="inferred from homology"/>
<keyword evidence="2 10" id="KW-0723">Serine/threonine-protein kinase</keyword>
<dbReference type="KEGG" id="pchm:VFPPC_01954"/>
<evidence type="ECO:0000313" key="13">
    <source>
        <dbReference type="Proteomes" id="UP000078397"/>
    </source>
</evidence>
<dbReference type="InterPro" id="IPR008271">
    <property type="entry name" value="Ser/Thr_kinase_AS"/>
</dbReference>
<dbReference type="PROSITE" id="PS50011">
    <property type="entry name" value="PROTEIN_KINASE_DOM"/>
    <property type="match status" value="1"/>
</dbReference>
<feature type="binding site" evidence="9">
    <location>
        <position position="96"/>
    </location>
    <ligand>
        <name>ATP</name>
        <dbReference type="ChEBI" id="CHEBI:30616"/>
    </ligand>
</feature>
<dbReference type="InterPro" id="IPR017441">
    <property type="entry name" value="Protein_kinase_ATP_BS"/>
</dbReference>
<gene>
    <name evidence="12" type="ORF">VFPPC_01954</name>
</gene>
<dbReference type="STRING" id="1380566.A0A179F6Y2"/>
<dbReference type="PANTHER" id="PTHR24343:SF558">
    <property type="entry name" value="PROTEIN KINASE DOMAIN-CONTAINING PROTEIN"/>
    <property type="match status" value="1"/>
</dbReference>
<dbReference type="PANTHER" id="PTHR24343">
    <property type="entry name" value="SERINE/THREONINE KINASE"/>
    <property type="match status" value="1"/>
</dbReference>
<dbReference type="GeneID" id="28845682"/>
<dbReference type="PROSITE" id="PS00108">
    <property type="entry name" value="PROTEIN_KINASE_ST"/>
    <property type="match status" value="1"/>
</dbReference>
<dbReference type="InterPro" id="IPR000719">
    <property type="entry name" value="Prot_kinase_dom"/>
</dbReference>
<keyword evidence="13" id="KW-1185">Reference proteome</keyword>
<evidence type="ECO:0000256" key="3">
    <source>
        <dbReference type="ARBA" id="ARBA00022679"/>
    </source>
</evidence>
<comment type="similarity">
    <text evidence="10">Belongs to the protein kinase superfamily.</text>
</comment>
<comment type="catalytic activity">
    <reaction evidence="8">
        <text>L-seryl-[protein] + ATP = O-phospho-L-seryl-[protein] + ADP + H(+)</text>
        <dbReference type="Rhea" id="RHEA:17989"/>
        <dbReference type="Rhea" id="RHEA-COMP:9863"/>
        <dbReference type="Rhea" id="RHEA-COMP:11604"/>
        <dbReference type="ChEBI" id="CHEBI:15378"/>
        <dbReference type="ChEBI" id="CHEBI:29999"/>
        <dbReference type="ChEBI" id="CHEBI:30616"/>
        <dbReference type="ChEBI" id="CHEBI:83421"/>
        <dbReference type="ChEBI" id="CHEBI:456216"/>
        <dbReference type="EC" id="2.7.11.1"/>
    </reaction>
</comment>
<dbReference type="EMBL" id="LSBJ02000001">
    <property type="protein sequence ID" value="OAQ60913.1"/>
    <property type="molecule type" value="Genomic_DNA"/>
</dbReference>
<organism evidence="12 13">
    <name type="scientific">Pochonia chlamydosporia 170</name>
    <dbReference type="NCBI Taxonomy" id="1380566"/>
    <lineage>
        <taxon>Eukaryota</taxon>
        <taxon>Fungi</taxon>
        <taxon>Dikarya</taxon>
        <taxon>Ascomycota</taxon>
        <taxon>Pezizomycotina</taxon>
        <taxon>Sordariomycetes</taxon>
        <taxon>Hypocreomycetidae</taxon>
        <taxon>Hypocreales</taxon>
        <taxon>Clavicipitaceae</taxon>
        <taxon>Pochonia</taxon>
    </lineage>
</organism>
<evidence type="ECO:0000256" key="5">
    <source>
        <dbReference type="ARBA" id="ARBA00022777"/>
    </source>
</evidence>
<dbReference type="OrthoDB" id="6513151at2759"/>